<accession>W2QXT5</accession>
<reference evidence="2" key="1">
    <citation type="submission" date="2011-12" db="EMBL/GenBank/DDBJ databases">
        <authorList>
            <consortium name="The Broad Institute Genome Sequencing Platform"/>
            <person name="Russ C."/>
            <person name="Tyler B."/>
            <person name="Panabieres F."/>
            <person name="Shan W."/>
            <person name="Tripathy S."/>
            <person name="Grunwald N."/>
            <person name="Machado M."/>
            <person name="Young S.K."/>
            <person name="Zeng Q."/>
            <person name="Gargeya S."/>
            <person name="Fitzgerald M."/>
            <person name="Haas B."/>
            <person name="Abouelleil A."/>
            <person name="Alvarado L."/>
            <person name="Arachchi H.M."/>
            <person name="Berlin A."/>
            <person name="Chapman S.B."/>
            <person name="Gearin G."/>
            <person name="Goldberg J."/>
            <person name="Griggs A."/>
            <person name="Gujja S."/>
            <person name="Hansen M."/>
            <person name="Heiman D."/>
            <person name="Howarth C."/>
            <person name="Larimer J."/>
            <person name="Lui A."/>
            <person name="MacDonald P.J.P."/>
            <person name="McCowen C."/>
            <person name="Montmayeur A."/>
            <person name="Murphy C."/>
            <person name="Neiman D."/>
            <person name="Pearson M."/>
            <person name="Priest M."/>
            <person name="Roberts A."/>
            <person name="Saif S."/>
            <person name="Shea T."/>
            <person name="Sisk P."/>
            <person name="Stolte C."/>
            <person name="Sykes S."/>
            <person name="Wortman J."/>
            <person name="Nusbaum C."/>
            <person name="Birren B."/>
        </authorList>
    </citation>
    <scope>NUCLEOTIDE SEQUENCE [LARGE SCALE GENOMIC DNA]</scope>
    <source>
        <strain evidence="2">INRA-310</strain>
    </source>
</reference>
<dbReference type="GeneID" id="20190285"/>
<dbReference type="RefSeq" id="XP_008897567.1">
    <property type="nucleotide sequence ID" value="XM_008899319.1"/>
</dbReference>
<reference evidence="1 2" key="2">
    <citation type="submission" date="2013-11" db="EMBL/GenBank/DDBJ databases">
        <title>The Genome Sequence of Phytophthora parasitica INRA-310.</title>
        <authorList>
            <consortium name="The Broad Institute Genomics Platform"/>
            <person name="Russ C."/>
            <person name="Tyler B."/>
            <person name="Panabieres F."/>
            <person name="Shan W."/>
            <person name="Tripathy S."/>
            <person name="Grunwald N."/>
            <person name="Machado M."/>
            <person name="Johnson C.S."/>
            <person name="Arredondo F."/>
            <person name="Hong C."/>
            <person name="Coffey M."/>
            <person name="Young S.K."/>
            <person name="Zeng Q."/>
            <person name="Gargeya S."/>
            <person name="Fitzgerald M."/>
            <person name="Abouelleil A."/>
            <person name="Alvarado L."/>
            <person name="Chapman S.B."/>
            <person name="Gainer-Dewar J."/>
            <person name="Goldberg J."/>
            <person name="Griggs A."/>
            <person name="Gujja S."/>
            <person name="Hansen M."/>
            <person name="Howarth C."/>
            <person name="Imamovic A."/>
            <person name="Ireland A."/>
            <person name="Larimer J."/>
            <person name="McCowan C."/>
            <person name="Murphy C."/>
            <person name="Pearson M."/>
            <person name="Poon T.W."/>
            <person name="Priest M."/>
            <person name="Roberts A."/>
            <person name="Saif S."/>
            <person name="Shea T."/>
            <person name="Sykes S."/>
            <person name="Wortman J."/>
            <person name="Nusbaum C."/>
            <person name="Birren B."/>
        </authorList>
    </citation>
    <scope>NUCLEOTIDE SEQUENCE [LARGE SCALE GENOMIC DNA]</scope>
    <source>
        <strain evidence="1 2">INRA-310</strain>
    </source>
</reference>
<evidence type="ECO:0000313" key="2">
    <source>
        <dbReference type="Proteomes" id="UP000018817"/>
    </source>
</evidence>
<name>W2QXT5_PHYN3</name>
<organism evidence="1 2">
    <name type="scientific">Phytophthora nicotianae (strain INRA-310)</name>
    <name type="common">Phytophthora parasitica</name>
    <dbReference type="NCBI Taxonomy" id="761204"/>
    <lineage>
        <taxon>Eukaryota</taxon>
        <taxon>Sar</taxon>
        <taxon>Stramenopiles</taxon>
        <taxon>Oomycota</taxon>
        <taxon>Peronosporomycetes</taxon>
        <taxon>Peronosporales</taxon>
        <taxon>Peronosporaceae</taxon>
        <taxon>Phytophthora</taxon>
    </lineage>
</organism>
<protein>
    <submittedName>
        <fullName evidence="1">Uncharacterized protein</fullName>
    </submittedName>
</protein>
<dbReference type="AlphaFoldDB" id="W2QXT5"/>
<gene>
    <name evidence="1" type="ORF">PPTG_21686</name>
</gene>
<sequence>MKLNYLDLGLCMHFKHIDGNGLIATYTNSSGTVSPADDIRMDSRHKNACPIQTFVGSKASNVWDHTDEASIPTGETHNENNRPRAMVEEHFEIKLPGQWRATFDICLKPSNNAKQKWFEVVSQEAAGF</sequence>
<evidence type="ECO:0000313" key="1">
    <source>
        <dbReference type="EMBL" id="ETN17756.1"/>
    </source>
</evidence>
<proteinExistence type="predicted"/>
<dbReference type="VEuPathDB" id="FungiDB:PPTG_21686"/>
<dbReference type="EMBL" id="KI669567">
    <property type="protein sequence ID" value="ETN17756.1"/>
    <property type="molecule type" value="Genomic_DNA"/>
</dbReference>
<dbReference type="Proteomes" id="UP000018817">
    <property type="component" value="Unassembled WGS sequence"/>
</dbReference>